<organism evidence="2 3">
    <name type="scientific">Trema orientale</name>
    <name type="common">Charcoal tree</name>
    <name type="synonym">Celtis orientalis</name>
    <dbReference type="NCBI Taxonomy" id="63057"/>
    <lineage>
        <taxon>Eukaryota</taxon>
        <taxon>Viridiplantae</taxon>
        <taxon>Streptophyta</taxon>
        <taxon>Embryophyta</taxon>
        <taxon>Tracheophyta</taxon>
        <taxon>Spermatophyta</taxon>
        <taxon>Magnoliopsida</taxon>
        <taxon>eudicotyledons</taxon>
        <taxon>Gunneridae</taxon>
        <taxon>Pentapetalae</taxon>
        <taxon>rosids</taxon>
        <taxon>fabids</taxon>
        <taxon>Rosales</taxon>
        <taxon>Cannabaceae</taxon>
        <taxon>Trema</taxon>
    </lineage>
</organism>
<dbReference type="OrthoDB" id="10370886at2759"/>
<sequence>MNNEQLDPVQSAPNEVGPIKDNWGGPAWDMTHKHNSAETPSQLASLIIVASPRRTASRHVQTVPQGQPSFPYRGSHIPLYYTCHCRS</sequence>
<dbReference type="InParanoid" id="A0A2P5EVA4"/>
<evidence type="ECO:0000313" key="3">
    <source>
        <dbReference type="Proteomes" id="UP000237000"/>
    </source>
</evidence>
<protein>
    <submittedName>
        <fullName evidence="2">Uncharacterized protein</fullName>
    </submittedName>
</protein>
<dbReference type="AlphaFoldDB" id="A0A2P5EVA4"/>
<proteinExistence type="predicted"/>
<feature type="region of interest" description="Disordered" evidence="1">
    <location>
        <begin position="1"/>
        <end position="24"/>
    </location>
</feature>
<dbReference type="Proteomes" id="UP000237000">
    <property type="component" value="Unassembled WGS sequence"/>
</dbReference>
<accession>A0A2P5EVA4</accession>
<evidence type="ECO:0000256" key="1">
    <source>
        <dbReference type="SAM" id="MobiDB-lite"/>
    </source>
</evidence>
<gene>
    <name evidence="2" type="ORF">TorRG33x02_148210</name>
</gene>
<evidence type="ECO:0000313" key="2">
    <source>
        <dbReference type="EMBL" id="PON89470.1"/>
    </source>
</evidence>
<keyword evidence="3" id="KW-1185">Reference proteome</keyword>
<reference evidence="3" key="1">
    <citation type="submission" date="2016-06" db="EMBL/GenBank/DDBJ databases">
        <title>Parallel loss of symbiosis genes in relatives of nitrogen-fixing non-legume Parasponia.</title>
        <authorList>
            <person name="Van Velzen R."/>
            <person name="Holmer R."/>
            <person name="Bu F."/>
            <person name="Rutten L."/>
            <person name="Van Zeijl A."/>
            <person name="Liu W."/>
            <person name="Santuari L."/>
            <person name="Cao Q."/>
            <person name="Sharma T."/>
            <person name="Shen D."/>
            <person name="Roswanjaya Y."/>
            <person name="Wardhani T."/>
            <person name="Kalhor M.S."/>
            <person name="Jansen J."/>
            <person name="Van den Hoogen J."/>
            <person name="Gungor B."/>
            <person name="Hartog M."/>
            <person name="Hontelez J."/>
            <person name="Verver J."/>
            <person name="Yang W.-C."/>
            <person name="Schijlen E."/>
            <person name="Repin R."/>
            <person name="Schilthuizen M."/>
            <person name="Schranz E."/>
            <person name="Heidstra R."/>
            <person name="Miyata K."/>
            <person name="Fedorova E."/>
            <person name="Kohlen W."/>
            <person name="Bisseling T."/>
            <person name="Smit S."/>
            <person name="Geurts R."/>
        </authorList>
    </citation>
    <scope>NUCLEOTIDE SEQUENCE [LARGE SCALE GENOMIC DNA]</scope>
    <source>
        <strain evidence="3">cv. RG33-2</strain>
    </source>
</reference>
<dbReference type="EMBL" id="JXTC01000094">
    <property type="protein sequence ID" value="PON89470.1"/>
    <property type="molecule type" value="Genomic_DNA"/>
</dbReference>
<comment type="caution">
    <text evidence="2">The sequence shown here is derived from an EMBL/GenBank/DDBJ whole genome shotgun (WGS) entry which is preliminary data.</text>
</comment>
<name>A0A2P5EVA4_TREOI</name>